<accession>A0A3D8QDE3</accession>
<evidence type="ECO:0000256" key="1">
    <source>
        <dbReference type="SAM" id="MobiDB-lite"/>
    </source>
</evidence>
<dbReference type="OrthoDB" id="10346852at2759"/>
<feature type="region of interest" description="Disordered" evidence="1">
    <location>
        <begin position="1"/>
        <end position="66"/>
    </location>
</feature>
<organism evidence="2 3">
    <name type="scientific">Coleophoma cylindrospora</name>
    <dbReference type="NCBI Taxonomy" id="1849047"/>
    <lineage>
        <taxon>Eukaryota</taxon>
        <taxon>Fungi</taxon>
        <taxon>Dikarya</taxon>
        <taxon>Ascomycota</taxon>
        <taxon>Pezizomycotina</taxon>
        <taxon>Leotiomycetes</taxon>
        <taxon>Helotiales</taxon>
        <taxon>Dermateaceae</taxon>
        <taxon>Coleophoma</taxon>
    </lineage>
</organism>
<evidence type="ECO:0000313" key="2">
    <source>
        <dbReference type="EMBL" id="RDW59855.1"/>
    </source>
</evidence>
<feature type="compositionally biased region" description="Low complexity" evidence="1">
    <location>
        <begin position="18"/>
        <end position="36"/>
    </location>
</feature>
<feature type="compositionally biased region" description="Basic and acidic residues" evidence="1">
    <location>
        <begin position="40"/>
        <end position="57"/>
    </location>
</feature>
<evidence type="ECO:0000313" key="3">
    <source>
        <dbReference type="Proteomes" id="UP000256645"/>
    </source>
</evidence>
<reference evidence="2 3" key="1">
    <citation type="journal article" date="2018" name="IMA Fungus">
        <title>IMA Genome-F 9: Draft genome sequence of Annulohypoxylon stygium, Aspergillus mulundensis, Berkeleyomyces basicola (syn. Thielaviopsis basicola), Ceratocystis smalleyi, two Cercospora beticola strains, Coleophoma cylindrospora, Fusarium fracticaudum, Phialophora cf. hyalina, and Morchella septimelata.</title>
        <authorList>
            <person name="Wingfield B.D."/>
            <person name="Bills G.F."/>
            <person name="Dong Y."/>
            <person name="Huang W."/>
            <person name="Nel W.J."/>
            <person name="Swalarsk-Parry B.S."/>
            <person name="Vaghefi N."/>
            <person name="Wilken P.M."/>
            <person name="An Z."/>
            <person name="de Beer Z.W."/>
            <person name="De Vos L."/>
            <person name="Chen L."/>
            <person name="Duong T.A."/>
            <person name="Gao Y."/>
            <person name="Hammerbacher A."/>
            <person name="Kikkert J.R."/>
            <person name="Li Y."/>
            <person name="Li H."/>
            <person name="Li K."/>
            <person name="Li Q."/>
            <person name="Liu X."/>
            <person name="Ma X."/>
            <person name="Naidoo K."/>
            <person name="Pethybridge S.J."/>
            <person name="Sun J."/>
            <person name="Steenkamp E.T."/>
            <person name="van der Nest M.A."/>
            <person name="van Wyk S."/>
            <person name="Wingfield M.J."/>
            <person name="Xiong C."/>
            <person name="Yue Q."/>
            <person name="Zhang X."/>
        </authorList>
    </citation>
    <scope>NUCLEOTIDE SEQUENCE [LARGE SCALE GENOMIC DNA]</scope>
    <source>
        <strain evidence="2 3">BP6252</strain>
    </source>
</reference>
<sequence length="272" mass="29388">MTPKTKSSKVTKSKTPKTPKSTKSAKSTNAKTPKSSTKTKKSEKNSKPAEDEAKAPEAGKPNIDHLLVPVTIPEGLKKRPAVQGEEGFYCRLALGKDLALITADAYGDRLTSKAKKYYGVAELDHELNGLKRYAILAGALELAASSQGYALAENGEDYVPVLKGGISDCQIPGMGKTMDAIVAGTSLEAPPYGSLQIDSNAARFKEYFADKEHLLYKCTKSGTLLTRDEIEAVLREHVKDMTHRPCVVTYTNDLFKRYPDGIGETNVNGSCG</sequence>
<dbReference type="Proteomes" id="UP000256645">
    <property type="component" value="Unassembled WGS sequence"/>
</dbReference>
<proteinExistence type="predicted"/>
<name>A0A3D8QDE3_9HELO</name>
<dbReference type="EMBL" id="PDLM01000016">
    <property type="protein sequence ID" value="RDW59855.1"/>
    <property type="molecule type" value="Genomic_DNA"/>
</dbReference>
<gene>
    <name evidence="2" type="ORF">BP6252_12942</name>
</gene>
<keyword evidence="3" id="KW-1185">Reference proteome</keyword>
<dbReference type="AlphaFoldDB" id="A0A3D8QDE3"/>
<protein>
    <submittedName>
        <fullName evidence="2">Uncharacterized protein</fullName>
    </submittedName>
</protein>
<feature type="compositionally biased region" description="Basic residues" evidence="1">
    <location>
        <begin position="1"/>
        <end position="17"/>
    </location>
</feature>
<comment type="caution">
    <text evidence="2">The sequence shown here is derived from an EMBL/GenBank/DDBJ whole genome shotgun (WGS) entry which is preliminary data.</text>
</comment>